<dbReference type="EMBL" id="JAPFQL010000008">
    <property type="protein sequence ID" value="MDC5696261.1"/>
    <property type="molecule type" value="Genomic_DNA"/>
</dbReference>
<proteinExistence type="predicted"/>
<evidence type="ECO:0000256" key="1">
    <source>
        <dbReference type="SAM" id="MobiDB-lite"/>
    </source>
</evidence>
<dbReference type="PROSITE" id="PS51729">
    <property type="entry name" value="GNAT_YJDJ"/>
    <property type="match status" value="1"/>
</dbReference>
<feature type="region of interest" description="Disordered" evidence="1">
    <location>
        <begin position="1"/>
        <end position="25"/>
    </location>
</feature>
<protein>
    <submittedName>
        <fullName evidence="3">N-acetyltransferase</fullName>
    </submittedName>
</protein>
<comment type="caution">
    <text evidence="3">The sequence shown here is derived from an EMBL/GenBank/DDBJ whole genome shotgun (WGS) entry which is preliminary data.</text>
</comment>
<keyword evidence="4" id="KW-1185">Reference proteome</keyword>
<dbReference type="Gene3D" id="3.40.630.30">
    <property type="match status" value="1"/>
</dbReference>
<evidence type="ECO:0000313" key="4">
    <source>
        <dbReference type="Proteomes" id="UP001150259"/>
    </source>
</evidence>
<evidence type="ECO:0000259" key="2">
    <source>
        <dbReference type="PROSITE" id="PS51729"/>
    </source>
</evidence>
<gene>
    <name evidence="3" type="ORF">OO014_03255</name>
</gene>
<dbReference type="InterPro" id="IPR045057">
    <property type="entry name" value="Gcn5-rel_NAT"/>
</dbReference>
<dbReference type="InterPro" id="IPR016181">
    <property type="entry name" value="Acyl_CoA_acyltransferase"/>
</dbReference>
<dbReference type="Proteomes" id="UP001150259">
    <property type="component" value="Unassembled WGS sequence"/>
</dbReference>
<sequence length="123" mass="13776">MQTDPQTGGDVTEQSTADPVVTHNPDRSRFEIAVGETRAGFTEYTEQHRRRIFFHTEVDEEYSGQGLAAILVRQALNATREHGLRIVAVCPYVARYVQQHPGWTDIVDAVDAPALDAVRRATR</sequence>
<dbReference type="Pfam" id="PF14542">
    <property type="entry name" value="Acetyltransf_CG"/>
    <property type="match status" value="1"/>
</dbReference>
<accession>A0ABT5GDB3</accession>
<dbReference type="RefSeq" id="WP_272460838.1">
    <property type="nucleotide sequence ID" value="NZ_JAPFQL010000008.1"/>
</dbReference>
<evidence type="ECO:0000313" key="3">
    <source>
        <dbReference type="EMBL" id="MDC5696261.1"/>
    </source>
</evidence>
<dbReference type="SUPFAM" id="SSF55729">
    <property type="entry name" value="Acyl-CoA N-acyltransferases (Nat)"/>
    <property type="match status" value="1"/>
</dbReference>
<organism evidence="3 4">
    <name type="scientific">Intrasporangium calvum</name>
    <dbReference type="NCBI Taxonomy" id="53358"/>
    <lineage>
        <taxon>Bacteria</taxon>
        <taxon>Bacillati</taxon>
        <taxon>Actinomycetota</taxon>
        <taxon>Actinomycetes</taxon>
        <taxon>Micrococcales</taxon>
        <taxon>Intrasporangiaceae</taxon>
        <taxon>Intrasporangium</taxon>
    </lineage>
</organism>
<dbReference type="PANTHER" id="PTHR31435:SF10">
    <property type="entry name" value="BSR4717 PROTEIN"/>
    <property type="match status" value="1"/>
</dbReference>
<feature type="domain" description="N-acetyltransferase" evidence="2">
    <location>
        <begin position="22"/>
        <end position="108"/>
    </location>
</feature>
<reference evidence="3 4" key="1">
    <citation type="submission" date="2022-11" db="EMBL/GenBank/DDBJ databases">
        <title>Anaerobic phenanthrene biodegradation by a DNRA strain PheN6.</title>
        <authorList>
            <person name="Zhang Z."/>
        </authorList>
    </citation>
    <scope>NUCLEOTIDE SEQUENCE [LARGE SCALE GENOMIC DNA]</scope>
    <source>
        <strain evidence="3 4">PheN6</strain>
    </source>
</reference>
<dbReference type="InterPro" id="IPR031165">
    <property type="entry name" value="GNAT_YJDJ"/>
</dbReference>
<name>A0ABT5GDB3_9MICO</name>
<dbReference type="PANTHER" id="PTHR31435">
    <property type="entry name" value="PROTEIN NATD1"/>
    <property type="match status" value="1"/>
</dbReference>